<keyword evidence="5" id="KW-1185">Reference proteome</keyword>
<organism evidence="4 5">
    <name type="scientific">Bacillus carboniphilus</name>
    <dbReference type="NCBI Taxonomy" id="86663"/>
    <lineage>
        <taxon>Bacteria</taxon>
        <taxon>Bacillati</taxon>
        <taxon>Bacillota</taxon>
        <taxon>Bacilli</taxon>
        <taxon>Bacillales</taxon>
        <taxon>Bacillaceae</taxon>
        <taxon>Bacillus</taxon>
    </lineage>
</organism>
<evidence type="ECO:0000256" key="1">
    <source>
        <dbReference type="SAM" id="Coils"/>
    </source>
</evidence>
<feature type="coiled-coil region" evidence="1">
    <location>
        <begin position="185"/>
        <end position="236"/>
    </location>
</feature>
<accession>A0ABY9JTW3</accession>
<evidence type="ECO:0000259" key="3">
    <source>
        <dbReference type="Pfam" id="PF13514"/>
    </source>
</evidence>
<feature type="coiled-coil region" evidence="1">
    <location>
        <begin position="742"/>
        <end position="799"/>
    </location>
</feature>
<keyword evidence="2" id="KW-0812">Transmembrane</keyword>
<dbReference type="SUPFAM" id="SSF52540">
    <property type="entry name" value="P-loop containing nucleoside triphosphate hydrolases"/>
    <property type="match status" value="1"/>
</dbReference>
<dbReference type="RefSeq" id="WP_226539338.1">
    <property type="nucleotide sequence ID" value="NZ_CP129013.1"/>
</dbReference>
<feature type="transmembrane region" description="Helical" evidence="2">
    <location>
        <begin position="479"/>
        <end position="496"/>
    </location>
</feature>
<sequence>MKIKHIHIYGFGQFEDRKFTFQDQPFQVIYGENEAGKTTIISFIKAVLFGFPSKQTNLQRYIPKKGNKYGGTVKVETQSYETILIERIQGKLVEGDVTLYYEDGQRGGKEELANLIGNMTQSMYDALFGFHLEGVQNVHRLSKKEIGRYLLYASITESDRIWELESQLEKLMDDIYKPYGRKPPLNEKLVELEKLEKERLRIVKEEEKYQFIWLEKNRLKEELDTVKQSIVEKTVEKDRLVKYQESFPLLSEYQLTLTKQKQLPDIEINSKELDIVSSHKEDLGIIEEKLDYFKREQKLLDSQRRNLNLDNKYLNKEEEWNYIANHASSFLDKKQQLNDLIAERKVKEQQLKEQYYSIMGTTDLDETVLSIPTFFNKEKVKKLSTQGEQLSERKKWLDEQFEHASAKLQECEDHMDQIEQQRLSEKELNDLHHNLKELEDQMDTRSIHNQKHQTLISSVLFLLLGTVLIISSILNNQFLYVAIGVCVCLLSVFMLGKKPNKEIGSGKKVITEERLNELREKKHRHHHYTQQLELEKRQQTNVEKELDSIIAQFEKWEESFYNHRTQIENLLEEWNITQPLETEKIVDFYEEIEEVQILYKNVQSLKSQEKPLKDSLQQYQQMYKEISGQQLCEEVDLRKSLSERKEVQEQQKRKEYLLEQLENFTNQTRFYEEKKSELEKKINSRLQGLGSSSIEEFVELAKRSQQRKELTEKLFWLKEQLDLRGLNGQEELKEEDSLNKRITKIGLELNHLQAKMEELQERYSQTMFELKEMEKSETRSDMTMKVQQARAEVKELAKEWATYSTAKELIQQTLNEYRTKKIPELIQTITQFFIQVTSGVYTEVLLPEDQDSFMIKSHDGQLYYAYELSQATAEQLYVATKLALIQSFSQTINLPIVMDDLLVNYDCLRRRKIFRILKMMSEDHQILFFTCHQYDQEVIQLSSLCAEEA</sequence>
<feature type="transmembrane region" description="Helical" evidence="2">
    <location>
        <begin position="455"/>
        <end position="473"/>
    </location>
</feature>
<dbReference type="PANTHER" id="PTHR41259:SF1">
    <property type="entry name" value="DOUBLE-STRAND BREAK REPAIR RAD50 ATPASE, PUTATIVE-RELATED"/>
    <property type="match status" value="1"/>
</dbReference>
<feature type="domain" description="YhaN AAA" evidence="3">
    <location>
        <begin position="1"/>
        <end position="199"/>
    </location>
</feature>
<dbReference type="Pfam" id="PF13514">
    <property type="entry name" value="AAA_27"/>
    <property type="match status" value="1"/>
</dbReference>
<gene>
    <name evidence="4" type="ORF">LC087_00915</name>
</gene>
<evidence type="ECO:0000256" key="2">
    <source>
        <dbReference type="SAM" id="Phobius"/>
    </source>
</evidence>
<dbReference type="Gene3D" id="3.40.50.300">
    <property type="entry name" value="P-loop containing nucleotide triphosphate hydrolases"/>
    <property type="match status" value="2"/>
</dbReference>
<name>A0ABY9JTW3_9BACI</name>
<dbReference type="EMBL" id="CP129013">
    <property type="protein sequence ID" value="WLR42836.1"/>
    <property type="molecule type" value="Genomic_DNA"/>
</dbReference>
<feature type="coiled-coil region" evidence="1">
    <location>
        <begin position="647"/>
        <end position="681"/>
    </location>
</feature>
<dbReference type="InterPro" id="IPR027417">
    <property type="entry name" value="P-loop_NTPase"/>
</dbReference>
<dbReference type="Proteomes" id="UP001197974">
    <property type="component" value="Chromosome"/>
</dbReference>
<keyword evidence="1" id="KW-0175">Coiled coil</keyword>
<evidence type="ECO:0000313" key="5">
    <source>
        <dbReference type="Proteomes" id="UP001197974"/>
    </source>
</evidence>
<dbReference type="InterPro" id="IPR038734">
    <property type="entry name" value="YhaN_AAA"/>
</dbReference>
<evidence type="ECO:0000313" key="4">
    <source>
        <dbReference type="EMBL" id="WLR42836.1"/>
    </source>
</evidence>
<feature type="coiled-coil region" evidence="1">
    <location>
        <begin position="401"/>
        <end position="441"/>
    </location>
</feature>
<keyword evidence="2" id="KW-0472">Membrane</keyword>
<dbReference type="PANTHER" id="PTHR41259">
    <property type="entry name" value="DOUBLE-STRAND BREAK REPAIR RAD50 ATPASE, PUTATIVE-RELATED"/>
    <property type="match status" value="1"/>
</dbReference>
<reference evidence="4 5" key="1">
    <citation type="submission" date="2023-06" db="EMBL/GenBank/DDBJ databases">
        <title>Five Gram-positive bacteria isolated from mangrove sediments in Shenzhen, Guangdong, China.</title>
        <authorList>
            <person name="Yu S."/>
            <person name="Zheng W."/>
            <person name="Huang Y."/>
        </authorList>
    </citation>
    <scope>NUCLEOTIDE SEQUENCE [LARGE SCALE GENOMIC DNA]</scope>
    <source>
        <strain evidence="4 5">SaN35-3</strain>
    </source>
</reference>
<keyword evidence="2" id="KW-1133">Transmembrane helix</keyword>
<protein>
    <submittedName>
        <fullName evidence="4">AAA family ATPase</fullName>
    </submittedName>
</protein>
<proteinExistence type="predicted"/>